<name>A0A9N8K2Z7_9PEZI</name>
<reference evidence="2" key="1">
    <citation type="submission" date="2020-06" db="EMBL/GenBank/DDBJ databases">
        <authorList>
            <person name="Onetto C."/>
        </authorList>
    </citation>
    <scope>NUCLEOTIDE SEQUENCE</scope>
</reference>
<sequence>MLRVCKASAVVGSFLIIGATVATSASAYALVQYVDSTWNGSYAGRMGAILAVQCAAAGTMTVHALLAFAVAGDMQEHSEGSIRLEE</sequence>
<keyword evidence="1" id="KW-0472">Membrane</keyword>
<gene>
    <name evidence="2" type="ORF">AWRI4619_LOCUS9250</name>
</gene>
<organism evidence="2 3">
    <name type="scientific">Aureobasidium vineae</name>
    <dbReference type="NCBI Taxonomy" id="2773715"/>
    <lineage>
        <taxon>Eukaryota</taxon>
        <taxon>Fungi</taxon>
        <taxon>Dikarya</taxon>
        <taxon>Ascomycota</taxon>
        <taxon>Pezizomycotina</taxon>
        <taxon>Dothideomycetes</taxon>
        <taxon>Dothideomycetidae</taxon>
        <taxon>Dothideales</taxon>
        <taxon>Saccotheciaceae</taxon>
        <taxon>Aureobasidium</taxon>
    </lineage>
</organism>
<evidence type="ECO:0000313" key="3">
    <source>
        <dbReference type="Proteomes" id="UP000716446"/>
    </source>
</evidence>
<comment type="caution">
    <text evidence="2">The sequence shown here is derived from an EMBL/GenBank/DDBJ whole genome shotgun (WGS) entry which is preliminary data.</text>
</comment>
<accession>A0A9N8K2Z7</accession>
<proteinExistence type="predicted"/>
<feature type="transmembrane region" description="Helical" evidence="1">
    <location>
        <begin position="45"/>
        <end position="71"/>
    </location>
</feature>
<dbReference type="Proteomes" id="UP000716446">
    <property type="component" value="Unassembled WGS sequence"/>
</dbReference>
<protein>
    <submittedName>
        <fullName evidence="2">Uncharacterized protein</fullName>
    </submittedName>
</protein>
<dbReference type="EMBL" id="CAIJEN010000016">
    <property type="protein sequence ID" value="CAD0096186.1"/>
    <property type="molecule type" value="Genomic_DNA"/>
</dbReference>
<keyword evidence="3" id="KW-1185">Reference proteome</keyword>
<evidence type="ECO:0000313" key="2">
    <source>
        <dbReference type="EMBL" id="CAD0096186.1"/>
    </source>
</evidence>
<keyword evidence="1" id="KW-0812">Transmembrane</keyword>
<evidence type="ECO:0000256" key="1">
    <source>
        <dbReference type="SAM" id="Phobius"/>
    </source>
</evidence>
<keyword evidence="1" id="KW-1133">Transmembrane helix</keyword>
<dbReference type="AlphaFoldDB" id="A0A9N8K2Z7"/>